<reference evidence="5 6" key="1">
    <citation type="submission" date="2019-07" db="EMBL/GenBank/DDBJ databases">
        <title>Genomes of Cafeteria roenbergensis.</title>
        <authorList>
            <person name="Fischer M.G."/>
            <person name="Hackl T."/>
            <person name="Roman M."/>
        </authorList>
    </citation>
    <scope>NUCLEOTIDE SEQUENCE [LARGE SCALE GENOMIC DNA]</scope>
    <source>
        <strain evidence="5 6">RCC970-E3</strain>
    </source>
</reference>
<dbReference type="Gene3D" id="2.30.30.940">
    <property type="match status" value="1"/>
</dbReference>
<sequence length="1504" mass="155479">MAKSNHGSDDGWLLLALGGVSLFGGAIAGWSAASSSASAQLLRGASVVGVAEAARLASSESPPSLVAITGAAVPGRAHKSNDSNGSGAENARQGTLSVRTSSGERSGVLVLEAESLLHITEMKPGKQAPNNQQAGRRLHGRRVNNAHKEPAPSLVRTTEREATDRRSVPWGIEDSSGVAHVDAASMPAPPLTEIGRVSRMLGGGEDVLPQRETGDDLGALMLGKPAPQGSSTKVYTGREVVLRGLTTGTVLTVIGRAWVDSSGQLRLLAEGGMPAAVTTTSLPAMAASWEQAAWVASAVCVGLCCAGLGLAGFGVGSLWRAAHRRREEEEMGPRAAAAAAPNAGSTSDSDSSAPRAGKAAEFIGTVTRSYFRGDPSTGGAFGVLAVRVGDKDVRVAGPGAGDVLEGEVIGVSGRWVQHPKYGMQVKSTRVQRTQQTGSRGPASAPAAGAAGAEGASTPGSVLGVVTPAAAVGFLSSGVLKGVGPATAQRIVEALGPAGSVELLMGDDWSALLAVKGIGQKSLERMRGGWDADGGSGRLALQLHGMGMPLDVAARASSRLGAAAAADILRGDPYDSVGRIAGMSLASADDVAARQLDGSLSLGKLNPARVQAAPASEHPGSCVWIDARDGASGADDVAGRVLTLVRELGFDPLTDMQVLSPMRRGPMGTSSLNERLRAELNPDGQNGGTAAGVAQPEASGFAATLRPGDLVLQRSNDYDRGVINGDVGTVTSVRWQPAKRGGKGRGGYVVGVRFEAAGGGGAMGEGVDAEYFGGQAGKHLELAYAMTVHKAQGSEWPVVVLAMHTSHFPMLSRGLAYTALSRAKRLLVVVGTKQAMAIAAGRSEGSSRCTGLTQRLRDAADGPDPEMASQPSRSVELEPFGSTEDVSVLGPLGVLGRAVRSPAREASKAWAAVTESGALRVFFAWEVTVMLVCFLTGSVAVAAYLGAQLPAASFPMGLTFELWPAAPPPRPRLLVRTAWRPLGIAAQQLSNASRLCVAVSSAVAVRAAAAGFELAETDTFACLWRAGIAQVTSPSVASAHEAARLAMVLNLSSLLADVADGLAATSVPGLHALVPTDGTVPMVEAVSTPPAAQPTPLLSHSIAAQPTAPVVVMLLLTCVPVILSWLLRGWFPADSVFAVPDTATRTHRVPTKSPTVSPAVSPSLPGALTGSSRVSHASHGVTPTLARRALALWIVMAIFLFVVVSVQALLNVIPPFDKNRVAFCMLVYGTNALAFTVVRMGGEHFLRDHVVLKETTIIAQQAVFTLLNAYLAFLSGLLWSFPQKYPLDVNDPLDEAAIVAHLNLVHGAGREVFAFLWLSTVTSQALRWASDIAGAALPEVIARRLPRPRTLYGSREHWGVSQLSLAFILGVAVLNPFVALLGGAVFAFTLFSRLVRNRFLVPGYRGVSVHYLPVVPRLLLVMPVIPLISFFVFLAPLGTGLLGGALASTGVWLVLLGGDALLTHHGVIPTIEGLAAKSRIPEVPPLPPPGLAQEPCGSALPTELL</sequence>
<dbReference type="Pfam" id="PF13538">
    <property type="entry name" value="UvrD_C_2"/>
    <property type="match status" value="1"/>
</dbReference>
<dbReference type="Pfam" id="PF23139">
    <property type="entry name" value="OB_YrrC"/>
    <property type="match status" value="1"/>
</dbReference>
<feature type="compositionally biased region" description="Polar residues" evidence="1">
    <location>
        <begin position="426"/>
        <end position="436"/>
    </location>
</feature>
<feature type="transmembrane region" description="Helical" evidence="2">
    <location>
        <begin position="1410"/>
        <end position="1434"/>
    </location>
</feature>
<dbReference type="SUPFAM" id="SSF52540">
    <property type="entry name" value="P-loop containing nucleoside triphosphate hydrolases"/>
    <property type="match status" value="1"/>
</dbReference>
<accession>A0A5A8D4K7</accession>
<proteinExistence type="predicted"/>
<evidence type="ECO:0000259" key="3">
    <source>
        <dbReference type="Pfam" id="PF13538"/>
    </source>
</evidence>
<feature type="region of interest" description="Disordered" evidence="1">
    <location>
        <begin position="426"/>
        <end position="453"/>
    </location>
</feature>
<feature type="region of interest" description="Disordered" evidence="1">
    <location>
        <begin position="72"/>
        <end position="103"/>
    </location>
</feature>
<name>A0A5A8D4K7_CAFRO</name>
<feature type="compositionally biased region" description="Basic residues" evidence="1">
    <location>
        <begin position="136"/>
        <end position="145"/>
    </location>
</feature>
<evidence type="ECO:0000256" key="1">
    <source>
        <dbReference type="SAM" id="MobiDB-lite"/>
    </source>
</evidence>
<dbReference type="Gene3D" id="3.40.50.300">
    <property type="entry name" value="P-loop containing nucleotide triphosphate hydrolases"/>
    <property type="match status" value="2"/>
</dbReference>
<feature type="transmembrane region" description="Helical" evidence="2">
    <location>
        <begin position="1107"/>
        <end position="1126"/>
    </location>
</feature>
<dbReference type="Pfam" id="PF14520">
    <property type="entry name" value="HHH_5"/>
    <property type="match status" value="1"/>
</dbReference>
<feature type="domain" description="UvrD-like helicase C-terminal" evidence="3">
    <location>
        <begin position="781"/>
        <end position="829"/>
    </location>
</feature>
<keyword evidence="2" id="KW-0812">Transmembrane</keyword>
<evidence type="ECO:0000256" key="2">
    <source>
        <dbReference type="SAM" id="Phobius"/>
    </source>
</evidence>
<dbReference type="Proteomes" id="UP000324907">
    <property type="component" value="Unassembled WGS sequence"/>
</dbReference>
<feature type="transmembrane region" description="Helical" evidence="2">
    <location>
        <begin position="1261"/>
        <end position="1280"/>
    </location>
</feature>
<feature type="transmembrane region" description="Helical" evidence="2">
    <location>
        <begin position="1440"/>
        <end position="1461"/>
    </location>
</feature>
<dbReference type="Gene3D" id="1.10.150.20">
    <property type="entry name" value="5' to 3' exonuclease, C-terminal subdomain"/>
    <property type="match status" value="1"/>
</dbReference>
<feature type="transmembrane region" description="Helical" evidence="2">
    <location>
        <begin position="921"/>
        <end position="944"/>
    </location>
</feature>
<dbReference type="SUPFAM" id="SSF47781">
    <property type="entry name" value="RuvA domain 2-like"/>
    <property type="match status" value="1"/>
</dbReference>
<feature type="domain" description="ATP-dependent RecD2 DNA helicase OB-fold" evidence="4">
    <location>
        <begin position="361"/>
        <end position="433"/>
    </location>
</feature>
<keyword evidence="2" id="KW-1133">Transmembrane helix</keyword>
<feature type="transmembrane region" description="Helical" evidence="2">
    <location>
        <begin position="12"/>
        <end position="33"/>
    </location>
</feature>
<feature type="compositionally biased region" description="Low complexity" evidence="1">
    <location>
        <begin position="333"/>
        <end position="344"/>
    </location>
</feature>
<feature type="transmembrane region" description="Helical" evidence="2">
    <location>
        <begin position="1219"/>
        <end position="1240"/>
    </location>
</feature>
<feature type="transmembrane region" description="Helical" evidence="2">
    <location>
        <begin position="1364"/>
        <end position="1390"/>
    </location>
</feature>
<dbReference type="InterPro" id="IPR027417">
    <property type="entry name" value="P-loop_NTPase"/>
</dbReference>
<feature type="region of interest" description="Disordered" evidence="1">
    <location>
        <begin position="120"/>
        <end position="166"/>
    </location>
</feature>
<protein>
    <submittedName>
        <fullName evidence="5">Uncharacterized protein</fullName>
    </submittedName>
</protein>
<feature type="transmembrane region" description="Helical" evidence="2">
    <location>
        <begin position="1189"/>
        <end position="1213"/>
    </location>
</feature>
<organism evidence="5 6">
    <name type="scientific">Cafeteria roenbergensis</name>
    <name type="common">Marine flagellate</name>
    <dbReference type="NCBI Taxonomy" id="33653"/>
    <lineage>
        <taxon>Eukaryota</taxon>
        <taxon>Sar</taxon>
        <taxon>Stramenopiles</taxon>
        <taxon>Bigyra</taxon>
        <taxon>Opalozoa</taxon>
        <taxon>Bicosoecida</taxon>
        <taxon>Cafeteriaceae</taxon>
        <taxon>Cafeteria</taxon>
    </lineage>
</organism>
<evidence type="ECO:0000259" key="4">
    <source>
        <dbReference type="Pfam" id="PF23139"/>
    </source>
</evidence>
<evidence type="ECO:0000313" key="5">
    <source>
        <dbReference type="EMBL" id="KAA0159819.1"/>
    </source>
</evidence>
<dbReference type="InterPro" id="IPR027785">
    <property type="entry name" value="UvrD-like_helicase_C"/>
</dbReference>
<dbReference type="InterPro" id="IPR010994">
    <property type="entry name" value="RuvA_2-like"/>
</dbReference>
<keyword evidence="2" id="KW-0472">Membrane</keyword>
<evidence type="ECO:0000313" key="6">
    <source>
        <dbReference type="Proteomes" id="UP000324907"/>
    </source>
</evidence>
<comment type="caution">
    <text evidence="5">The sequence shown here is derived from an EMBL/GenBank/DDBJ whole genome shotgun (WGS) entry which is preliminary data.</text>
</comment>
<dbReference type="CDD" id="cd18809">
    <property type="entry name" value="SF1_C_RecD"/>
    <property type="match status" value="1"/>
</dbReference>
<feature type="compositionally biased region" description="Polar residues" evidence="1">
    <location>
        <begin position="82"/>
        <end position="103"/>
    </location>
</feature>
<feature type="compositionally biased region" description="Low complexity" evidence="1">
    <location>
        <begin position="437"/>
        <end position="453"/>
    </location>
</feature>
<feature type="region of interest" description="Disordered" evidence="1">
    <location>
        <begin position="326"/>
        <end position="356"/>
    </location>
</feature>
<feature type="compositionally biased region" description="Basic and acidic residues" evidence="1">
    <location>
        <begin position="157"/>
        <end position="166"/>
    </location>
</feature>
<dbReference type="InterPro" id="IPR055446">
    <property type="entry name" value="RecD2_N_OB"/>
</dbReference>
<dbReference type="EMBL" id="VLTL01000120">
    <property type="protein sequence ID" value="KAA0159819.1"/>
    <property type="molecule type" value="Genomic_DNA"/>
</dbReference>
<gene>
    <name evidence="5" type="ORF">FNF28_05673</name>
</gene>
<feature type="region of interest" description="Disordered" evidence="1">
    <location>
        <begin position="856"/>
        <end position="875"/>
    </location>
</feature>